<dbReference type="GO" id="GO:0004672">
    <property type="term" value="F:protein kinase activity"/>
    <property type="evidence" value="ECO:0007669"/>
    <property type="project" value="InterPro"/>
</dbReference>
<name>A0A1H6FJ69_9GAMM</name>
<evidence type="ECO:0000313" key="5">
    <source>
        <dbReference type="Proteomes" id="UP000236724"/>
    </source>
</evidence>
<dbReference type="InterPro" id="IPR000719">
    <property type="entry name" value="Prot_kinase_dom"/>
</dbReference>
<keyword evidence="2" id="KW-0812">Transmembrane</keyword>
<keyword evidence="2" id="KW-1133">Transmembrane helix</keyword>
<dbReference type="PROSITE" id="PS50011">
    <property type="entry name" value="PROTEIN_KINASE_DOM"/>
    <property type="match status" value="1"/>
</dbReference>
<dbReference type="EMBL" id="FMSV02000558">
    <property type="protein sequence ID" value="SEH09064.1"/>
    <property type="molecule type" value="Genomic_DNA"/>
</dbReference>
<dbReference type="AlphaFoldDB" id="A0A1H6FJ69"/>
<dbReference type="InterPro" id="IPR050154">
    <property type="entry name" value="UbiB_kinase"/>
</dbReference>
<gene>
    <name evidence="4" type="primary">ubiB</name>
    <name evidence="4" type="ORF">MBHS_04957</name>
</gene>
<organism evidence="4 5">
    <name type="scientific">Candidatus Venteria ishoeyi</name>
    <dbReference type="NCBI Taxonomy" id="1899563"/>
    <lineage>
        <taxon>Bacteria</taxon>
        <taxon>Pseudomonadati</taxon>
        <taxon>Pseudomonadota</taxon>
        <taxon>Gammaproteobacteria</taxon>
        <taxon>Thiotrichales</taxon>
        <taxon>Thiotrichaceae</taxon>
        <taxon>Venteria</taxon>
    </lineage>
</organism>
<sequence length="564" mass="64289">MSTVNKVYTSLRGISSVIKDIGRLREILSILIKHGFGVLITRLRLVEVIGVKNLSKNQDDANSHYSTSQRIRMALEELGPTFIKLGQILSTRPDLASPELIKELQQLQDQVPELPFEQIQAQIETELGQPLAQLFSEFDRRALACASIAQVHRAVLAREKIEVAVKVQRPELTNRIERDLNILYFLARRSEVLAPDLALIDPVGIVHEFEKAIYQELDANRELTHLQRFQEHFAAFPEVKIPIPYPQYCSQRILTLEFIYGVKITLAPKQFQLKPEELGPRLMRVLFRMIFQNGFFHGDLHPGNILVQADGRLVLLDFGMAGRLSRPQRDHILDVMIGISQQDYALVARAFYDIGIKMPGASYDYAAFEHDVILIMSEHFEDRTLGQIEIGQFFMALVRGAIAHNIRMPSTYTLLFKALMTVEGITKNLMPNLNFIEEAQPLVQEVLAQRYHPRRMLQDGGYLLLSMSKLLRQFPDTARQLLHDAEQGRLSFRVELKQWDCWLEEQRNLRQSMSLSVGFGASIIAASLALDSGPEGWFGLNMPSLVLYGIGAILGFLLLLRHWR</sequence>
<protein>
    <recommendedName>
        <fullName evidence="3">Protein kinase domain-containing protein</fullName>
    </recommendedName>
</protein>
<proteinExistence type="inferred from homology"/>
<dbReference type="InterPro" id="IPR004147">
    <property type="entry name" value="ABC1_dom"/>
</dbReference>
<keyword evidence="5" id="KW-1185">Reference proteome</keyword>
<dbReference type="PANTHER" id="PTHR10566">
    <property type="entry name" value="CHAPERONE-ACTIVITY OF BC1 COMPLEX CABC1 -RELATED"/>
    <property type="match status" value="1"/>
</dbReference>
<dbReference type="CDD" id="cd05121">
    <property type="entry name" value="ABC1_ADCK3-like"/>
    <property type="match status" value="1"/>
</dbReference>
<dbReference type="Gene3D" id="1.10.510.10">
    <property type="entry name" value="Transferase(Phosphotransferase) domain 1"/>
    <property type="match status" value="1"/>
</dbReference>
<dbReference type="Pfam" id="PF03109">
    <property type="entry name" value="ABC1"/>
    <property type="match status" value="1"/>
</dbReference>
<dbReference type="RefSeq" id="WP_103922561.1">
    <property type="nucleotide sequence ID" value="NZ_FMSV02000558.1"/>
</dbReference>
<keyword evidence="2" id="KW-0472">Membrane</keyword>
<feature type="transmembrane region" description="Helical" evidence="2">
    <location>
        <begin position="542"/>
        <end position="560"/>
    </location>
</feature>
<feature type="domain" description="Protein kinase" evidence="3">
    <location>
        <begin position="137"/>
        <end position="503"/>
    </location>
</feature>
<evidence type="ECO:0000256" key="2">
    <source>
        <dbReference type="SAM" id="Phobius"/>
    </source>
</evidence>
<reference evidence="4 5" key="1">
    <citation type="submission" date="2016-10" db="EMBL/GenBank/DDBJ databases">
        <authorList>
            <person name="de Groot N.N."/>
        </authorList>
    </citation>
    <scope>NUCLEOTIDE SEQUENCE [LARGE SCALE GENOMIC DNA]</scope>
    <source>
        <strain evidence="4">MBHS1</strain>
    </source>
</reference>
<evidence type="ECO:0000259" key="3">
    <source>
        <dbReference type="PROSITE" id="PS50011"/>
    </source>
</evidence>
<dbReference type="SUPFAM" id="SSF56112">
    <property type="entry name" value="Protein kinase-like (PK-like)"/>
    <property type="match status" value="1"/>
</dbReference>
<dbReference type="GO" id="GO:0005524">
    <property type="term" value="F:ATP binding"/>
    <property type="evidence" value="ECO:0007669"/>
    <property type="project" value="InterPro"/>
</dbReference>
<dbReference type="OrthoDB" id="9795390at2"/>
<evidence type="ECO:0000313" key="4">
    <source>
        <dbReference type="EMBL" id="SEH09064.1"/>
    </source>
</evidence>
<keyword evidence="4" id="KW-0808">Transferase</keyword>
<dbReference type="InterPro" id="IPR011009">
    <property type="entry name" value="Kinase-like_dom_sf"/>
</dbReference>
<dbReference type="Proteomes" id="UP000236724">
    <property type="component" value="Unassembled WGS sequence"/>
</dbReference>
<comment type="similarity">
    <text evidence="1">Belongs to the protein kinase superfamily. ADCK protein kinase family.</text>
</comment>
<evidence type="ECO:0000256" key="1">
    <source>
        <dbReference type="ARBA" id="ARBA00009670"/>
    </source>
</evidence>
<dbReference type="PANTHER" id="PTHR10566:SF113">
    <property type="entry name" value="PROTEIN ACTIVITY OF BC1 COMPLEX KINASE 7, CHLOROPLASTIC"/>
    <property type="match status" value="1"/>
</dbReference>
<accession>A0A1H6FJ69</accession>